<reference evidence="2" key="1">
    <citation type="submission" date="2017-05" db="UniProtKB">
        <authorList>
            <consortium name="EnsemblMetazoa"/>
        </authorList>
    </citation>
    <scope>IDENTIFICATION</scope>
</reference>
<protein>
    <submittedName>
        <fullName evidence="2">Uncharacterized protein</fullName>
    </submittedName>
</protein>
<proteinExistence type="predicted"/>
<evidence type="ECO:0000256" key="1">
    <source>
        <dbReference type="SAM" id="Phobius"/>
    </source>
</evidence>
<dbReference type="EnsemblMetazoa" id="Aqu2.1.31141_001">
    <property type="protein sequence ID" value="Aqu2.1.31141_001"/>
    <property type="gene ID" value="Aqu2.1.31141"/>
</dbReference>
<keyword evidence="1" id="KW-1133">Transmembrane helix</keyword>
<evidence type="ECO:0000313" key="2">
    <source>
        <dbReference type="EnsemblMetazoa" id="Aqu2.1.31141_001"/>
    </source>
</evidence>
<dbReference type="AlphaFoldDB" id="A0A1X7UU00"/>
<organism evidence="2">
    <name type="scientific">Amphimedon queenslandica</name>
    <name type="common">Sponge</name>
    <dbReference type="NCBI Taxonomy" id="400682"/>
    <lineage>
        <taxon>Eukaryota</taxon>
        <taxon>Metazoa</taxon>
        <taxon>Porifera</taxon>
        <taxon>Demospongiae</taxon>
        <taxon>Heteroscleromorpha</taxon>
        <taxon>Haplosclerida</taxon>
        <taxon>Niphatidae</taxon>
        <taxon>Amphimedon</taxon>
    </lineage>
</organism>
<keyword evidence="1" id="KW-0472">Membrane</keyword>
<keyword evidence="1" id="KW-0812">Transmembrane</keyword>
<accession>A0A1X7UU00</accession>
<sequence length="208" mass="23577">MAYVALSRSNRPKKSKICDNNALNKSCPPKRKVDVDSSTDNTALVLPRSKKDDKLIVSIYLKDLKTKFNVKDDDSCSSLIVSTKLSNIKCKPKDDKTKCVVKNDHCSSSSLIVSIKLSSIKLKTSNPKKDDDVIFTYEEPPNPDILLESYLVVQQHHCQMKKFLIVLLMSLVMGTVYFMPFHISLLGQFLSITNYVKQLLVQPYIHIH</sequence>
<feature type="transmembrane region" description="Helical" evidence="1">
    <location>
        <begin position="163"/>
        <end position="183"/>
    </location>
</feature>
<dbReference type="InParanoid" id="A0A1X7UU00"/>
<name>A0A1X7UU00_AMPQE</name>